<evidence type="ECO:0000256" key="1">
    <source>
        <dbReference type="ARBA" id="ARBA00004236"/>
    </source>
</evidence>
<gene>
    <name evidence="7" type="ORF">DNK34_14785</name>
    <name evidence="6" type="ORF">DNK44_15655</name>
</gene>
<dbReference type="Pfam" id="PF04069">
    <property type="entry name" value="OpuAC"/>
    <property type="match status" value="1"/>
</dbReference>
<dbReference type="GO" id="GO:0005275">
    <property type="term" value="F:amine transmembrane transporter activity"/>
    <property type="evidence" value="ECO:0007669"/>
    <property type="project" value="TreeGrafter"/>
</dbReference>
<reference evidence="8 9" key="1">
    <citation type="submission" date="2018-06" db="EMBL/GenBank/DDBJ databases">
        <title>Three novel Pseudomonas species isolated from symptomatic oak.</title>
        <authorList>
            <person name="Bueno-Gonzalez V."/>
            <person name="Brady C."/>
        </authorList>
    </citation>
    <scope>NUCLEOTIDE SEQUENCE [LARGE SCALE GENOMIC DNA]</scope>
    <source>
        <strain evidence="7 8">P26B</strain>
        <strain evidence="6 9">P6B</strain>
    </source>
</reference>
<dbReference type="EMBL" id="QJUM01000016">
    <property type="protein sequence ID" value="TBV04457.1"/>
    <property type="molecule type" value="Genomic_DNA"/>
</dbReference>
<keyword evidence="3" id="KW-1003">Cell membrane</keyword>
<name>A0A4Q9QZS9_9GAMM</name>
<keyword evidence="8" id="KW-1185">Reference proteome</keyword>
<dbReference type="GO" id="GO:0031460">
    <property type="term" value="P:glycine betaine transport"/>
    <property type="evidence" value="ECO:0007669"/>
    <property type="project" value="TreeGrafter"/>
</dbReference>
<sequence length="275" mass="30513">MPATASDKPITIGWVAWDDAEISAKLAAKIIQEQTQRPVKLVMAEIGIQFQGLVSKSVDVIPMVWLPNTHKSYWDKYGDQLQDLGVIYEGRIGWAIPDFIPKDEVSSIDDLNKPGVAERFAGTILAASPGTSQYVLSGQAIEAYGLKGYTVLPSSEAGMISQFGRVYGKGDWAILNAWNPHWMFTKWQMRYLEDPRQVFGGTEQIHMVGRAGFREDEPEVAGFLSAFSIPLADLEAMQLAAQTRGKEQVIDDYYAEHRQRFAALFPAKAVANSQP</sequence>
<feature type="domain" description="ABC-type glycine betaine transport system substrate-binding" evidence="5">
    <location>
        <begin position="8"/>
        <end position="253"/>
    </location>
</feature>
<evidence type="ECO:0000256" key="3">
    <source>
        <dbReference type="ARBA" id="ARBA00022475"/>
    </source>
</evidence>
<evidence type="ECO:0000259" key="5">
    <source>
        <dbReference type="Pfam" id="PF04069"/>
    </source>
</evidence>
<dbReference type="CDD" id="cd13639">
    <property type="entry name" value="PBP2_OpuAC_like"/>
    <property type="match status" value="1"/>
</dbReference>
<dbReference type="Proteomes" id="UP000293172">
    <property type="component" value="Unassembled WGS sequence"/>
</dbReference>
<keyword evidence="2" id="KW-0813">Transport</keyword>
<organism evidence="6 9">
    <name type="scientific">Phytopseudomonas dryadis</name>
    <dbReference type="NCBI Taxonomy" id="2487520"/>
    <lineage>
        <taxon>Bacteria</taxon>
        <taxon>Pseudomonadati</taxon>
        <taxon>Pseudomonadota</taxon>
        <taxon>Gammaproteobacteria</taxon>
        <taxon>Pseudomonadales</taxon>
        <taxon>Pseudomonadaceae</taxon>
        <taxon>Phytopseudomonas</taxon>
    </lineage>
</organism>
<dbReference type="InterPro" id="IPR007210">
    <property type="entry name" value="ABC_Gly_betaine_transp_sub-bd"/>
</dbReference>
<dbReference type="GO" id="GO:0043190">
    <property type="term" value="C:ATP-binding cassette (ABC) transporter complex"/>
    <property type="evidence" value="ECO:0007669"/>
    <property type="project" value="InterPro"/>
</dbReference>
<dbReference type="EMBL" id="QJUL01000022">
    <property type="protein sequence ID" value="TBU90323.1"/>
    <property type="molecule type" value="Genomic_DNA"/>
</dbReference>
<evidence type="ECO:0000256" key="2">
    <source>
        <dbReference type="ARBA" id="ARBA00022448"/>
    </source>
</evidence>
<dbReference type="GO" id="GO:0015226">
    <property type="term" value="F:carnitine transmembrane transporter activity"/>
    <property type="evidence" value="ECO:0007669"/>
    <property type="project" value="TreeGrafter"/>
</dbReference>
<protein>
    <submittedName>
        <fullName evidence="6">Glycine/betaine ABC transporter substrate-binding protein</fullName>
    </submittedName>
</protein>
<dbReference type="OrthoDB" id="9787902at2"/>
<proteinExistence type="predicted"/>
<dbReference type="SUPFAM" id="SSF53850">
    <property type="entry name" value="Periplasmic binding protein-like II"/>
    <property type="match status" value="1"/>
</dbReference>
<dbReference type="AlphaFoldDB" id="A0A4Q9QZS9"/>
<evidence type="ECO:0000256" key="4">
    <source>
        <dbReference type="ARBA" id="ARBA00023136"/>
    </source>
</evidence>
<comment type="caution">
    <text evidence="6">The sequence shown here is derived from an EMBL/GenBank/DDBJ whole genome shotgun (WGS) entry which is preliminary data.</text>
</comment>
<dbReference type="GO" id="GO:0015871">
    <property type="term" value="P:choline transport"/>
    <property type="evidence" value="ECO:0007669"/>
    <property type="project" value="TreeGrafter"/>
</dbReference>
<evidence type="ECO:0000313" key="8">
    <source>
        <dbReference type="Proteomes" id="UP000291334"/>
    </source>
</evidence>
<dbReference type="Gene3D" id="3.40.190.100">
    <property type="entry name" value="Glycine betaine-binding periplasmic protein, domain 2"/>
    <property type="match status" value="1"/>
</dbReference>
<accession>A0A4Q9QZS9</accession>
<dbReference type="PANTHER" id="PTHR47737:SF1">
    <property type="entry name" value="GLYCINE BETAINE_PROLINE BETAINE TRANSPORT SYSTEM PERMEASE PROTEIN PROW"/>
    <property type="match status" value="1"/>
</dbReference>
<comment type="subcellular location">
    <subcellularLocation>
        <location evidence="1">Cell membrane</location>
    </subcellularLocation>
</comment>
<evidence type="ECO:0000313" key="9">
    <source>
        <dbReference type="Proteomes" id="UP000293172"/>
    </source>
</evidence>
<dbReference type="PANTHER" id="PTHR47737">
    <property type="entry name" value="GLYCINE BETAINE/PROLINE BETAINE TRANSPORT SYSTEM PERMEASE PROTEIN PROW"/>
    <property type="match status" value="1"/>
</dbReference>
<keyword evidence="4" id="KW-0472">Membrane</keyword>
<evidence type="ECO:0000313" key="7">
    <source>
        <dbReference type="EMBL" id="TBV04457.1"/>
    </source>
</evidence>
<dbReference type="Gene3D" id="3.10.105.10">
    <property type="entry name" value="Dipeptide-binding Protein, Domain 3"/>
    <property type="match status" value="2"/>
</dbReference>
<dbReference type="Proteomes" id="UP000291334">
    <property type="component" value="Unassembled WGS sequence"/>
</dbReference>
<evidence type="ECO:0000313" key="6">
    <source>
        <dbReference type="EMBL" id="TBU90323.1"/>
    </source>
</evidence>